<reference evidence="2 3" key="1">
    <citation type="submission" date="2020-04" db="EMBL/GenBank/DDBJ databases">
        <authorList>
            <consortium name="Desulfovibrio sp. FSS-1 genome sequencing consortium"/>
            <person name="Shimoshige H."/>
            <person name="Kobayashi H."/>
            <person name="Maekawa T."/>
        </authorList>
    </citation>
    <scope>NUCLEOTIDE SEQUENCE [LARGE SCALE GENOMIC DNA]</scope>
    <source>
        <strain evidence="2 3">SIID29052-01</strain>
    </source>
</reference>
<dbReference type="Pfam" id="PF07484">
    <property type="entry name" value="Collar"/>
    <property type="match status" value="1"/>
</dbReference>
<organism evidence="2 3">
    <name type="scientific">Fundidesulfovibrio magnetotacticus</name>
    <dbReference type="NCBI Taxonomy" id="2730080"/>
    <lineage>
        <taxon>Bacteria</taxon>
        <taxon>Pseudomonadati</taxon>
        <taxon>Thermodesulfobacteriota</taxon>
        <taxon>Desulfovibrionia</taxon>
        <taxon>Desulfovibrionales</taxon>
        <taxon>Desulfovibrionaceae</taxon>
        <taxon>Fundidesulfovibrio</taxon>
    </lineage>
</organism>
<accession>A0A6V8M1A9</accession>
<comment type="caution">
    <text evidence="2">The sequence shown here is derived from an EMBL/GenBank/DDBJ whole genome shotgun (WGS) entry which is preliminary data.</text>
</comment>
<dbReference type="InterPro" id="IPR011083">
    <property type="entry name" value="Phage_tail_collar_dom"/>
</dbReference>
<dbReference type="EMBL" id="BLTE01000029">
    <property type="protein sequence ID" value="GFK96009.1"/>
    <property type="molecule type" value="Genomic_DNA"/>
</dbReference>
<keyword evidence="3" id="KW-1185">Reference proteome</keyword>
<dbReference type="AlphaFoldDB" id="A0A6V8M1A9"/>
<evidence type="ECO:0000259" key="1">
    <source>
        <dbReference type="Pfam" id="PF07484"/>
    </source>
</evidence>
<dbReference type="SUPFAM" id="SSF88874">
    <property type="entry name" value="Receptor-binding domain of short tail fibre protein gp12"/>
    <property type="match status" value="1"/>
</dbReference>
<proteinExistence type="predicted"/>
<name>A0A6V8M1A9_9BACT</name>
<protein>
    <recommendedName>
        <fullName evidence="1">Phage tail collar domain-containing protein</fullName>
    </recommendedName>
</protein>
<gene>
    <name evidence="2" type="ORF">NNJEOMEG_03883</name>
</gene>
<evidence type="ECO:0000313" key="3">
    <source>
        <dbReference type="Proteomes" id="UP000494245"/>
    </source>
</evidence>
<reference evidence="2 3" key="2">
    <citation type="submission" date="2020-05" db="EMBL/GenBank/DDBJ databases">
        <title>Draft genome sequence of Desulfovibrio sp. strainFSS-1.</title>
        <authorList>
            <person name="Shimoshige H."/>
            <person name="Kobayashi H."/>
            <person name="Maekawa T."/>
        </authorList>
    </citation>
    <scope>NUCLEOTIDE SEQUENCE [LARGE SCALE GENOMIC DNA]</scope>
    <source>
        <strain evidence="2 3">SIID29052-01</strain>
    </source>
</reference>
<sequence length="251" mass="25898">MAFTRSTIIDASPSGDSVKQAVLDLDADLTGAFAGLNQVQAATALKISQSEYDQPSGVPRLDAAGRIKAAQIPDAGADLPVGMIAAFGMESLSEDANWLECDGAQLPLADYAALHAAIGDAFGLADPGFFRLPDLRGRFLRGFDNGAGHDPDVARRSGGDAVGSTQNSATLDHAHPLFTGGAGWGVGTENGGFGIPTVVSGTAQSTAGLLSSAEGGMFYPAGQGSGWHLAQISPWETRPFNVAVLWAIKWR</sequence>
<dbReference type="RefSeq" id="WP_173087146.1">
    <property type="nucleotide sequence ID" value="NZ_BLTE01000029.1"/>
</dbReference>
<dbReference type="Gene3D" id="3.90.1340.10">
    <property type="entry name" value="Phage tail collar domain"/>
    <property type="match status" value="1"/>
</dbReference>
<evidence type="ECO:0000313" key="2">
    <source>
        <dbReference type="EMBL" id="GFK96009.1"/>
    </source>
</evidence>
<feature type="domain" description="Phage tail collar" evidence="1">
    <location>
        <begin position="82"/>
        <end position="140"/>
    </location>
</feature>
<dbReference type="InterPro" id="IPR037053">
    <property type="entry name" value="Phage_tail_collar_dom_sf"/>
</dbReference>
<dbReference type="Proteomes" id="UP000494245">
    <property type="component" value="Unassembled WGS sequence"/>
</dbReference>